<protein>
    <recommendedName>
        <fullName evidence="3">Small ribosomal subunit biogenesis GTPase RsgA</fullName>
        <ecNumber evidence="3">3.6.1.-</ecNumber>
    </recommendedName>
</protein>
<dbReference type="GO" id="GO:0005525">
    <property type="term" value="F:GTP binding"/>
    <property type="evidence" value="ECO:0007669"/>
    <property type="project" value="UniProtKB-UniRule"/>
</dbReference>
<dbReference type="Proteomes" id="UP000319514">
    <property type="component" value="Unassembled WGS sequence"/>
</dbReference>
<keyword evidence="8" id="KW-1185">Reference proteome</keyword>
<feature type="compositionally biased region" description="Basic residues" evidence="4">
    <location>
        <begin position="19"/>
        <end position="29"/>
    </location>
</feature>
<evidence type="ECO:0000313" key="7">
    <source>
        <dbReference type="EMBL" id="TQL61383.1"/>
    </source>
</evidence>
<evidence type="ECO:0000256" key="3">
    <source>
        <dbReference type="HAMAP-Rule" id="MF_01820"/>
    </source>
</evidence>
<feature type="binding site" evidence="3">
    <location>
        <begin position="215"/>
        <end position="223"/>
    </location>
    <ligand>
        <name>GTP</name>
        <dbReference type="ChEBI" id="CHEBI:37565"/>
    </ligand>
</feature>
<keyword evidence="3" id="KW-0699">rRNA-binding</keyword>
<comment type="subunit">
    <text evidence="3">Monomer. Associates with 30S ribosomal subunit, binds 16S rRNA.</text>
</comment>
<dbReference type="InterPro" id="IPR030378">
    <property type="entry name" value="G_CP_dom"/>
</dbReference>
<feature type="binding site" evidence="3">
    <location>
        <position position="304"/>
    </location>
    <ligand>
        <name>Zn(2+)</name>
        <dbReference type="ChEBI" id="CHEBI:29105"/>
    </ligand>
</feature>
<dbReference type="Pfam" id="PF03193">
    <property type="entry name" value="RsgA_GTPase"/>
    <property type="match status" value="1"/>
</dbReference>
<organism evidence="7 8">
    <name type="scientific">Oryzihumus leptocrescens</name>
    <dbReference type="NCBI Taxonomy" id="297536"/>
    <lineage>
        <taxon>Bacteria</taxon>
        <taxon>Bacillati</taxon>
        <taxon>Actinomycetota</taxon>
        <taxon>Actinomycetes</taxon>
        <taxon>Micrococcales</taxon>
        <taxon>Intrasporangiaceae</taxon>
        <taxon>Oryzihumus</taxon>
    </lineage>
</organism>
<comment type="subcellular location">
    <subcellularLocation>
        <location evidence="3">Cytoplasm</location>
    </subcellularLocation>
</comment>
<dbReference type="PANTHER" id="PTHR32120:SF11">
    <property type="entry name" value="SMALL RIBOSOMAL SUBUNIT BIOGENESIS GTPASE RSGA 1, MITOCHONDRIAL-RELATED"/>
    <property type="match status" value="1"/>
</dbReference>
<sequence>MSPRSRRISAGDYDESHVRIRPNRRGSRPRSKDRPAHADAVPGFVLGVDRGRYTVLVEEHTVTAMKARELGRKGIVVGDRVGLVGDTSGSPDALARIVRVEDRTSVLRRTADDSDPVERVIVANADQLVVVSALVNPEPRPRLIDRCLVAAYAAGLDPLLVLTKADLADPADFLANYAPLAVPYVVTSQDAETGQLGGLEPLREKLTGRVSVFVGHSGVGKSTLVNALVPGTDRATGVVNVVTGRGRHTSTSAVALALPSGDGWVVDTPGVRSFGLAHVDLTRIIHHFPDLEPGTDQCPRGCTHDEEECALDEWVAQGKAGPAGPSRLESLRRLLRARSGSESGEHDTTARA</sequence>
<feature type="domain" description="CP-type G" evidence="6">
    <location>
        <begin position="114"/>
        <end position="274"/>
    </location>
</feature>
<keyword evidence="3" id="KW-0862">Zinc</keyword>
<keyword evidence="3" id="KW-0694">RNA-binding</keyword>
<dbReference type="SUPFAM" id="SSF52540">
    <property type="entry name" value="P-loop containing nucleoside triphosphate hydrolases"/>
    <property type="match status" value="1"/>
</dbReference>
<dbReference type="InterPro" id="IPR010914">
    <property type="entry name" value="RsgA_GTPase_dom"/>
</dbReference>
<evidence type="ECO:0000256" key="4">
    <source>
        <dbReference type="SAM" id="MobiDB-lite"/>
    </source>
</evidence>
<dbReference type="Gene3D" id="3.40.50.300">
    <property type="entry name" value="P-loop containing nucleotide triphosphate hydrolases"/>
    <property type="match status" value="1"/>
</dbReference>
<feature type="domain" description="EngC GTPase" evidence="5">
    <location>
        <begin position="123"/>
        <end position="272"/>
    </location>
</feature>
<evidence type="ECO:0000259" key="6">
    <source>
        <dbReference type="PROSITE" id="PS51721"/>
    </source>
</evidence>
<dbReference type="InterPro" id="IPR027417">
    <property type="entry name" value="P-loop_NTPase"/>
</dbReference>
<dbReference type="NCBIfam" id="TIGR00157">
    <property type="entry name" value="ribosome small subunit-dependent GTPase A"/>
    <property type="match status" value="1"/>
</dbReference>
<dbReference type="HAMAP" id="MF_01820">
    <property type="entry name" value="GTPase_RsgA"/>
    <property type="match status" value="1"/>
</dbReference>
<keyword evidence="1 3" id="KW-0547">Nucleotide-binding</keyword>
<proteinExistence type="inferred from homology"/>
<dbReference type="EC" id="3.6.1.-" evidence="3"/>
<dbReference type="CDD" id="cd01854">
    <property type="entry name" value="YjeQ_EngC"/>
    <property type="match status" value="1"/>
</dbReference>
<dbReference type="EMBL" id="VFOQ01000001">
    <property type="protein sequence ID" value="TQL61383.1"/>
    <property type="molecule type" value="Genomic_DNA"/>
</dbReference>
<comment type="caution">
    <text evidence="7">The sequence shown here is derived from an EMBL/GenBank/DDBJ whole genome shotgun (WGS) entry which is preliminary data.</text>
</comment>
<dbReference type="RefSeq" id="WP_425465308.1">
    <property type="nucleotide sequence ID" value="NZ_BAAAKX010000001.1"/>
</dbReference>
<dbReference type="PROSITE" id="PS50936">
    <property type="entry name" value="ENGC_GTPASE"/>
    <property type="match status" value="1"/>
</dbReference>
<comment type="cofactor">
    <cofactor evidence="3">
        <name>Zn(2+)</name>
        <dbReference type="ChEBI" id="CHEBI:29105"/>
    </cofactor>
    <text evidence="3">Binds 1 zinc ion per subunit.</text>
</comment>
<dbReference type="GO" id="GO:0005737">
    <property type="term" value="C:cytoplasm"/>
    <property type="evidence" value="ECO:0007669"/>
    <property type="project" value="UniProtKB-SubCell"/>
</dbReference>
<dbReference type="GO" id="GO:0019843">
    <property type="term" value="F:rRNA binding"/>
    <property type="evidence" value="ECO:0007669"/>
    <property type="project" value="UniProtKB-KW"/>
</dbReference>
<keyword evidence="3" id="KW-0479">Metal-binding</keyword>
<dbReference type="GO" id="GO:0042274">
    <property type="term" value="P:ribosomal small subunit biogenesis"/>
    <property type="evidence" value="ECO:0007669"/>
    <property type="project" value="UniProtKB-UniRule"/>
</dbReference>
<keyword evidence="3" id="KW-0963">Cytoplasm</keyword>
<gene>
    <name evidence="3" type="primary">rsgA</name>
    <name evidence="7" type="ORF">FB474_2792</name>
</gene>
<dbReference type="GO" id="GO:0003924">
    <property type="term" value="F:GTPase activity"/>
    <property type="evidence" value="ECO:0007669"/>
    <property type="project" value="UniProtKB-UniRule"/>
</dbReference>
<keyword evidence="3" id="KW-0378">Hydrolase</keyword>
<feature type="binding site" evidence="3">
    <location>
        <position position="298"/>
    </location>
    <ligand>
        <name>Zn(2+)</name>
        <dbReference type="ChEBI" id="CHEBI:29105"/>
    </ligand>
</feature>
<evidence type="ECO:0000259" key="5">
    <source>
        <dbReference type="PROSITE" id="PS50936"/>
    </source>
</evidence>
<keyword evidence="2 3" id="KW-0342">GTP-binding</keyword>
<reference evidence="7 8" key="1">
    <citation type="submission" date="2019-06" db="EMBL/GenBank/DDBJ databases">
        <title>Sequencing the genomes of 1000 actinobacteria strains.</title>
        <authorList>
            <person name="Klenk H.-P."/>
        </authorList>
    </citation>
    <scope>NUCLEOTIDE SEQUENCE [LARGE SCALE GENOMIC DNA]</scope>
    <source>
        <strain evidence="7 8">DSM 18082</strain>
    </source>
</reference>
<dbReference type="AlphaFoldDB" id="A0A542ZM11"/>
<comment type="function">
    <text evidence="3">One of several proteins that assist in the late maturation steps of the functional core of the 30S ribosomal subunit. Helps release RbfA from mature subunits. May play a role in the assembly of ribosomal proteins into the subunit. Circularly permuted GTPase that catalyzes slow GTP hydrolysis, GTPase activity is stimulated by the 30S ribosomal subunit.</text>
</comment>
<comment type="similarity">
    <text evidence="3">Belongs to the TRAFAC class YlqF/YawG GTPase family. RsgA subfamily.</text>
</comment>
<dbReference type="PANTHER" id="PTHR32120">
    <property type="entry name" value="SMALL RIBOSOMAL SUBUNIT BIOGENESIS GTPASE RSGA"/>
    <property type="match status" value="1"/>
</dbReference>
<dbReference type="PROSITE" id="PS51721">
    <property type="entry name" value="G_CP"/>
    <property type="match status" value="1"/>
</dbReference>
<accession>A0A542ZM11</accession>
<evidence type="ECO:0000256" key="2">
    <source>
        <dbReference type="ARBA" id="ARBA00023134"/>
    </source>
</evidence>
<feature type="binding site" evidence="3">
    <location>
        <position position="309"/>
    </location>
    <ligand>
        <name>Zn(2+)</name>
        <dbReference type="ChEBI" id="CHEBI:29105"/>
    </ligand>
</feature>
<dbReference type="GO" id="GO:0046872">
    <property type="term" value="F:metal ion binding"/>
    <property type="evidence" value="ECO:0007669"/>
    <property type="project" value="UniProtKB-KW"/>
</dbReference>
<feature type="binding site" evidence="3">
    <location>
        <position position="302"/>
    </location>
    <ligand>
        <name>Zn(2+)</name>
        <dbReference type="ChEBI" id="CHEBI:29105"/>
    </ligand>
</feature>
<feature type="binding site" evidence="3">
    <location>
        <begin position="163"/>
        <end position="166"/>
    </location>
    <ligand>
        <name>GTP</name>
        <dbReference type="ChEBI" id="CHEBI:37565"/>
    </ligand>
</feature>
<evidence type="ECO:0000313" key="8">
    <source>
        <dbReference type="Proteomes" id="UP000319514"/>
    </source>
</evidence>
<keyword evidence="3" id="KW-0690">Ribosome biogenesis</keyword>
<feature type="region of interest" description="Disordered" evidence="4">
    <location>
        <begin position="1"/>
        <end position="38"/>
    </location>
</feature>
<dbReference type="InterPro" id="IPR004881">
    <property type="entry name" value="Ribosome_biogen_GTPase_RsgA"/>
</dbReference>
<name>A0A542ZM11_9MICO</name>
<evidence type="ECO:0000256" key="1">
    <source>
        <dbReference type="ARBA" id="ARBA00022741"/>
    </source>
</evidence>